<dbReference type="eggNOG" id="KOG0911">
    <property type="taxonomic scope" value="Eukaryota"/>
</dbReference>
<dbReference type="PANTHER" id="PTHR10293:SF16">
    <property type="entry name" value="GLUTAREDOXIN-RELATED PROTEIN 5, MITOCHONDRIAL"/>
    <property type="match status" value="1"/>
</dbReference>
<gene>
    <name evidence="7" type="ORF">H696_02796</name>
</gene>
<dbReference type="SUPFAM" id="SSF52833">
    <property type="entry name" value="Thioredoxin-like"/>
    <property type="match status" value="1"/>
</dbReference>
<dbReference type="InterPro" id="IPR036249">
    <property type="entry name" value="Thioredoxin-like_sf"/>
</dbReference>
<dbReference type="CDD" id="cd03028">
    <property type="entry name" value="GRX_PICOT_like"/>
    <property type="match status" value="1"/>
</dbReference>
<dbReference type="Gene3D" id="3.40.30.10">
    <property type="entry name" value="Glutaredoxin"/>
    <property type="match status" value="1"/>
</dbReference>
<evidence type="ECO:0000256" key="3">
    <source>
        <dbReference type="ARBA" id="ARBA00023004"/>
    </source>
</evidence>
<keyword evidence="8" id="KW-1185">Reference proteome</keyword>
<dbReference type="PANTHER" id="PTHR10293">
    <property type="entry name" value="GLUTAREDOXIN FAMILY MEMBER"/>
    <property type="match status" value="1"/>
</dbReference>
<proteinExistence type="predicted"/>
<dbReference type="FunFam" id="3.40.30.10:FF:000005">
    <property type="entry name" value="Glutaredoxin 5"/>
    <property type="match status" value="1"/>
</dbReference>
<dbReference type="PROSITE" id="PS51354">
    <property type="entry name" value="GLUTAREDOXIN_2"/>
    <property type="match status" value="1"/>
</dbReference>
<keyword evidence="4" id="KW-0411">Iron-sulfur</keyword>
<evidence type="ECO:0000313" key="8">
    <source>
        <dbReference type="Proteomes" id="UP000030693"/>
    </source>
</evidence>
<organism evidence="7">
    <name type="scientific">Fonticula alba</name>
    <name type="common">Slime mold</name>
    <dbReference type="NCBI Taxonomy" id="691883"/>
    <lineage>
        <taxon>Eukaryota</taxon>
        <taxon>Rotosphaerida</taxon>
        <taxon>Fonticulaceae</taxon>
        <taxon>Fonticula</taxon>
    </lineage>
</organism>
<dbReference type="Proteomes" id="UP000030693">
    <property type="component" value="Unassembled WGS sequence"/>
</dbReference>
<reference evidence="7" key="1">
    <citation type="submission" date="2013-04" db="EMBL/GenBank/DDBJ databases">
        <title>The Genome Sequence of Fonticula alba ATCC 38817.</title>
        <authorList>
            <consortium name="The Broad Institute Genomics Platform"/>
            <person name="Russ C."/>
            <person name="Cuomo C."/>
            <person name="Burger G."/>
            <person name="Gray M.W."/>
            <person name="Holland P.W.H."/>
            <person name="King N."/>
            <person name="Lang F.B.F."/>
            <person name="Roger A.J."/>
            <person name="Ruiz-Trillo I."/>
            <person name="Brown M."/>
            <person name="Walker B."/>
            <person name="Young S."/>
            <person name="Zeng Q."/>
            <person name="Gargeya S."/>
            <person name="Fitzgerald M."/>
            <person name="Haas B."/>
            <person name="Abouelleil A."/>
            <person name="Allen A.W."/>
            <person name="Alvarado L."/>
            <person name="Arachchi H.M."/>
            <person name="Berlin A.M."/>
            <person name="Chapman S.B."/>
            <person name="Gainer-Dewar J."/>
            <person name="Goldberg J."/>
            <person name="Griggs A."/>
            <person name="Gujja S."/>
            <person name="Hansen M."/>
            <person name="Howarth C."/>
            <person name="Imamovic A."/>
            <person name="Ireland A."/>
            <person name="Larimer J."/>
            <person name="McCowan C."/>
            <person name="Murphy C."/>
            <person name="Pearson M."/>
            <person name="Poon T.W."/>
            <person name="Priest M."/>
            <person name="Roberts A."/>
            <person name="Saif S."/>
            <person name="Shea T."/>
            <person name="Sisk P."/>
            <person name="Sykes S."/>
            <person name="Wortman J."/>
            <person name="Nusbaum C."/>
            <person name="Birren B."/>
        </authorList>
    </citation>
    <scope>NUCLEOTIDE SEQUENCE [LARGE SCALE GENOMIC DNA]</scope>
    <source>
        <strain evidence="7">ATCC 38817</strain>
    </source>
</reference>
<dbReference type="RefSeq" id="XP_009494970.1">
    <property type="nucleotide sequence ID" value="XM_009496695.1"/>
</dbReference>
<dbReference type="GO" id="GO:0046872">
    <property type="term" value="F:metal ion binding"/>
    <property type="evidence" value="ECO:0007669"/>
    <property type="project" value="UniProtKB-KW"/>
</dbReference>
<evidence type="ECO:0000256" key="2">
    <source>
        <dbReference type="ARBA" id="ARBA00022723"/>
    </source>
</evidence>
<dbReference type="OrthoDB" id="415696at2759"/>
<dbReference type="InterPro" id="IPR004480">
    <property type="entry name" value="Monothiol_GRX-rel"/>
</dbReference>
<dbReference type="GeneID" id="20527521"/>
<keyword evidence="1" id="KW-0001">2Fe-2S</keyword>
<dbReference type="InterPro" id="IPR033658">
    <property type="entry name" value="GRX_PICOT-like"/>
</dbReference>
<dbReference type="STRING" id="691883.A0A058Z863"/>
<protein>
    <submittedName>
        <fullName evidence="7">Monothiol glutaredoxin</fullName>
    </submittedName>
</protein>
<sequence>MLSRTALFAATLNRTALRAAAARPAVAPLMAMRSMSSVSPDLLQQLDKTIKDNDIVVFMKGVPEAPRCGFSRGVVQLIGAAGVSEFKAIDVLESDEVRQGIKDLSSWPTLPQVYIKGEFVGGFDIVSQLYSSGELHNMLRTHNLIPTEEKASE</sequence>
<evidence type="ECO:0000256" key="5">
    <source>
        <dbReference type="ARBA" id="ARBA00023284"/>
    </source>
</evidence>
<keyword evidence="2" id="KW-0479">Metal-binding</keyword>
<dbReference type="GO" id="GO:0005759">
    <property type="term" value="C:mitochondrial matrix"/>
    <property type="evidence" value="ECO:0007669"/>
    <property type="project" value="TreeGrafter"/>
</dbReference>
<evidence type="ECO:0000313" key="7">
    <source>
        <dbReference type="EMBL" id="KCV70454.1"/>
    </source>
</evidence>
<dbReference type="InterPro" id="IPR002109">
    <property type="entry name" value="Glutaredoxin"/>
</dbReference>
<dbReference type="Pfam" id="PF00462">
    <property type="entry name" value="Glutaredoxin"/>
    <property type="match status" value="1"/>
</dbReference>
<keyword evidence="5" id="KW-0676">Redox-active center</keyword>
<keyword evidence="3" id="KW-0408">Iron</keyword>
<evidence type="ECO:0000256" key="1">
    <source>
        <dbReference type="ARBA" id="ARBA00022714"/>
    </source>
</evidence>
<feature type="domain" description="Glutaredoxin" evidence="6">
    <location>
        <begin position="55"/>
        <end position="120"/>
    </location>
</feature>
<name>A0A058Z863_FONAL</name>
<dbReference type="GO" id="GO:0051537">
    <property type="term" value="F:2 iron, 2 sulfur cluster binding"/>
    <property type="evidence" value="ECO:0007669"/>
    <property type="project" value="UniProtKB-KW"/>
</dbReference>
<dbReference type="OMA" id="TKLMPQC"/>
<dbReference type="AlphaFoldDB" id="A0A058Z863"/>
<evidence type="ECO:0000256" key="4">
    <source>
        <dbReference type="ARBA" id="ARBA00023014"/>
    </source>
</evidence>
<evidence type="ECO:0000259" key="6">
    <source>
        <dbReference type="Pfam" id="PF00462"/>
    </source>
</evidence>
<dbReference type="EMBL" id="KB932204">
    <property type="protein sequence ID" value="KCV70454.1"/>
    <property type="molecule type" value="Genomic_DNA"/>
</dbReference>
<dbReference type="NCBIfam" id="TIGR00365">
    <property type="entry name" value="Grx4 family monothiol glutaredoxin"/>
    <property type="match status" value="1"/>
</dbReference>
<accession>A0A058Z863</accession>